<feature type="transmembrane region" description="Helical" evidence="1">
    <location>
        <begin position="28"/>
        <end position="48"/>
    </location>
</feature>
<proteinExistence type="predicted"/>
<feature type="transmembrane region" description="Helical" evidence="1">
    <location>
        <begin position="54"/>
        <end position="72"/>
    </location>
</feature>
<evidence type="ECO:0000313" key="3">
    <source>
        <dbReference type="Proteomes" id="UP001596328"/>
    </source>
</evidence>
<dbReference type="Proteomes" id="UP001596328">
    <property type="component" value="Unassembled WGS sequence"/>
</dbReference>
<dbReference type="EMBL" id="JBHSWU010000317">
    <property type="protein sequence ID" value="MFC6724901.1"/>
    <property type="molecule type" value="Genomic_DNA"/>
</dbReference>
<evidence type="ECO:0000313" key="2">
    <source>
        <dbReference type="EMBL" id="MFC6724901.1"/>
    </source>
</evidence>
<keyword evidence="1" id="KW-1133">Transmembrane helix</keyword>
<keyword evidence="1" id="KW-0472">Membrane</keyword>
<dbReference type="AlphaFoldDB" id="A0ABD5S0E1"/>
<protein>
    <submittedName>
        <fullName evidence="2">Uncharacterized protein</fullName>
    </submittedName>
</protein>
<gene>
    <name evidence="2" type="ORF">ACFQE1_11070</name>
</gene>
<keyword evidence="3" id="KW-1185">Reference proteome</keyword>
<evidence type="ECO:0000256" key="1">
    <source>
        <dbReference type="SAM" id="Phobius"/>
    </source>
</evidence>
<comment type="caution">
    <text evidence="2">The sequence shown here is derived from an EMBL/GenBank/DDBJ whole genome shotgun (WGS) entry which is preliminary data.</text>
</comment>
<name>A0ABD5S0E1_9EURY</name>
<accession>A0ABD5S0E1</accession>
<reference evidence="2 3" key="1">
    <citation type="journal article" date="2019" name="Int. J. Syst. Evol. Microbiol.">
        <title>The Global Catalogue of Microorganisms (GCM) 10K type strain sequencing project: providing services to taxonomists for standard genome sequencing and annotation.</title>
        <authorList>
            <consortium name="The Broad Institute Genomics Platform"/>
            <consortium name="The Broad Institute Genome Sequencing Center for Infectious Disease"/>
            <person name="Wu L."/>
            <person name="Ma J."/>
        </authorList>
    </citation>
    <scope>NUCLEOTIDE SEQUENCE [LARGE SCALE GENOMIC DNA]</scope>
    <source>
        <strain evidence="2 3">NBRC 111368</strain>
    </source>
</reference>
<sequence length="95" mass="10324">MARIRRVVFDDRFDFGGFRDLHDLPRGALLVAATYVLAGALFALSPLIHPVVDPAIALLVAVPLVACPPILLRDHLARIRLADPTFGDDVLLADD</sequence>
<keyword evidence="1" id="KW-0812">Transmembrane</keyword>
<organism evidence="2 3">
    <name type="scientific">Halobium palmae</name>
    <dbReference type="NCBI Taxonomy" id="1776492"/>
    <lineage>
        <taxon>Archaea</taxon>
        <taxon>Methanobacteriati</taxon>
        <taxon>Methanobacteriota</taxon>
        <taxon>Stenosarchaea group</taxon>
        <taxon>Halobacteria</taxon>
        <taxon>Halobacteriales</taxon>
        <taxon>Haloferacaceae</taxon>
        <taxon>Halobium</taxon>
    </lineage>
</organism>